<dbReference type="InterPro" id="IPR038081">
    <property type="entry name" value="CalX-like_sf"/>
</dbReference>
<organism evidence="3 4">
    <name type="scientific">Bauldia litoralis</name>
    <dbReference type="NCBI Taxonomy" id="665467"/>
    <lineage>
        <taxon>Bacteria</taxon>
        <taxon>Pseudomonadati</taxon>
        <taxon>Pseudomonadota</taxon>
        <taxon>Alphaproteobacteria</taxon>
        <taxon>Hyphomicrobiales</taxon>
        <taxon>Kaistiaceae</taxon>
        <taxon>Bauldia</taxon>
    </lineage>
</organism>
<dbReference type="InterPro" id="IPR011049">
    <property type="entry name" value="Serralysin-like_metalloprot_C"/>
</dbReference>
<dbReference type="AlphaFoldDB" id="A0A1G6B7X4"/>
<evidence type="ECO:0000313" key="3">
    <source>
        <dbReference type="EMBL" id="SDB16706.1"/>
    </source>
</evidence>
<reference evidence="3 4" key="1">
    <citation type="submission" date="2016-10" db="EMBL/GenBank/DDBJ databases">
        <authorList>
            <person name="de Groot N.N."/>
        </authorList>
    </citation>
    <scope>NUCLEOTIDE SEQUENCE [LARGE SCALE GENOMIC DNA]</scope>
    <source>
        <strain evidence="3 4">ATCC 35022</strain>
    </source>
</reference>
<feature type="region of interest" description="Disordered" evidence="1">
    <location>
        <begin position="793"/>
        <end position="815"/>
    </location>
</feature>
<dbReference type="Gene3D" id="2.60.40.60">
    <property type="entry name" value="Cadherins"/>
    <property type="match status" value="1"/>
</dbReference>
<name>A0A1G6B7X4_9HYPH</name>
<feature type="compositionally biased region" description="Gly residues" evidence="1">
    <location>
        <begin position="293"/>
        <end position="315"/>
    </location>
</feature>
<proteinExistence type="predicted"/>
<dbReference type="Gene3D" id="2.60.40.2030">
    <property type="match status" value="1"/>
</dbReference>
<gene>
    <name evidence="3" type="ORF">SAMN02982931_01330</name>
</gene>
<dbReference type="SUPFAM" id="SSF51120">
    <property type="entry name" value="beta-Roll"/>
    <property type="match status" value="1"/>
</dbReference>
<dbReference type="RefSeq" id="WP_090875596.1">
    <property type="nucleotide sequence ID" value="NZ_FMXQ01000002.1"/>
</dbReference>
<evidence type="ECO:0000256" key="1">
    <source>
        <dbReference type="SAM" id="MobiDB-lite"/>
    </source>
</evidence>
<feature type="region of interest" description="Disordered" evidence="1">
    <location>
        <begin position="502"/>
        <end position="528"/>
    </location>
</feature>
<dbReference type="STRING" id="665467.SAMN02982931_01330"/>
<accession>A0A1G6B7X4</accession>
<sequence>MATFIVTNSGAPGGSGLTFEEAVQQSIASAGPDTIRFAQDVTEVELDDAVTISGELIINGDFNGDGISDVVFDAVGDHRHLNIDAAAEVTIFNVDFVGGFDRPKADDGTYLDSIRLPAAAGTAGAAGELTDPSYVFDGADAGDGGDGGDGSDGKDGLDAAGSILNQGSLTLVRVGFGNNDAWGEYGQPGGAGGSGGSSRGEDVYGGDHVDGLINTGFGLGEGYRQFLLEDAHRGGEGGTAGRGGNGAAGGDGGDGGDAAAAILNEGTLTLIDTVFAGRLTSGEIAGGNDARSGRGGNGGGGGRGGDSFGGDGGTSGLQWFQENDDVYRYHWDINYQTRGESPNVVRVGDDEGAAAGIVIYRNETSAAGAGGDADIPGNGGTGGRGGNSGDAATIINRGSLEGKAALAGTFNSSEVADAGAAGLAPIGGRSQGGQGGQQLGEFLSMGYGTTDPFEPLDLDYYTFHGTTPPQHILDIWSMSPYGFGELPDAGVGSYYVDEGRAADGRSLPPGADGTAGQPGLQGTATMGASGSGATTLQTNGTLVYVYDLGQDEDTGQLAFNIIRLGNIIDAVTVHWELTGNGTNPLSAEDFAPGTQFSGEVSFAALNTGEYPNEEAAEAADLEINVRKVVFDIAVDGLPEPPEGYRFTLSDASGAAVLGTSAVTGTVVDAGFEPPPVNEHAPAINSNGGGAAANVSVAENTTAVTTVAASDDDGDTLAYTILAGGDGALFKLHPITHALSFKAAPDFEAPKDANKDNIYDVTVRVSDGAKADTQTLHVSVTDIGGVTIVGSKKNDKIDASHTPKGQPLPTNEEDTIAGGKKNDTIFGLGGDDTLSGGTSQFKKGKAKGANKLTGGDGADGFLFDTKLKKSKTKVMDFDSAEGDTVLLASSIFKHKKLKDGDISAKDFKKLFDYTKGVLKYDGDEVAKFAGKPDLDADDLLLV</sequence>
<feature type="region of interest" description="Disordered" evidence="1">
    <location>
        <begin position="135"/>
        <end position="159"/>
    </location>
</feature>
<dbReference type="Proteomes" id="UP000199071">
    <property type="component" value="Unassembled WGS sequence"/>
</dbReference>
<evidence type="ECO:0000313" key="4">
    <source>
        <dbReference type="Proteomes" id="UP000199071"/>
    </source>
</evidence>
<feature type="domain" description="Cadherin" evidence="2">
    <location>
        <begin position="694"/>
        <end position="804"/>
    </location>
</feature>
<dbReference type="SUPFAM" id="SSF49313">
    <property type="entry name" value="Cadherin-like"/>
    <property type="match status" value="1"/>
</dbReference>
<dbReference type="SUPFAM" id="SSF141072">
    <property type="entry name" value="CalX-like"/>
    <property type="match status" value="1"/>
</dbReference>
<keyword evidence="4" id="KW-1185">Reference proteome</keyword>
<dbReference type="CDD" id="cd11304">
    <property type="entry name" value="Cadherin_repeat"/>
    <property type="match status" value="1"/>
</dbReference>
<dbReference type="InterPro" id="IPR002126">
    <property type="entry name" value="Cadherin-like_dom"/>
</dbReference>
<protein>
    <recommendedName>
        <fullName evidence="2">Cadherin domain-containing protein</fullName>
    </recommendedName>
</protein>
<dbReference type="GO" id="GO:0016020">
    <property type="term" value="C:membrane"/>
    <property type="evidence" value="ECO:0007669"/>
    <property type="project" value="InterPro"/>
</dbReference>
<dbReference type="OrthoDB" id="7314239at2"/>
<dbReference type="GO" id="GO:0007156">
    <property type="term" value="P:homophilic cell adhesion via plasma membrane adhesion molecules"/>
    <property type="evidence" value="ECO:0007669"/>
    <property type="project" value="InterPro"/>
</dbReference>
<dbReference type="InterPro" id="IPR015919">
    <property type="entry name" value="Cadherin-like_sf"/>
</dbReference>
<evidence type="ECO:0000259" key="2">
    <source>
        <dbReference type="PROSITE" id="PS50268"/>
    </source>
</evidence>
<dbReference type="GO" id="GO:0005509">
    <property type="term" value="F:calcium ion binding"/>
    <property type="evidence" value="ECO:0007669"/>
    <property type="project" value="InterPro"/>
</dbReference>
<dbReference type="PROSITE" id="PS50268">
    <property type="entry name" value="CADHERIN_2"/>
    <property type="match status" value="1"/>
</dbReference>
<feature type="region of interest" description="Disordered" evidence="1">
    <location>
        <begin position="282"/>
        <end position="317"/>
    </location>
</feature>
<dbReference type="EMBL" id="FMXQ01000002">
    <property type="protein sequence ID" value="SDB16706.1"/>
    <property type="molecule type" value="Genomic_DNA"/>
</dbReference>
<feature type="compositionally biased region" description="Gly residues" evidence="1">
    <location>
        <begin position="141"/>
        <end position="150"/>
    </location>
</feature>